<dbReference type="Pfam" id="PF20220">
    <property type="entry name" value="ABC_toxin_N"/>
    <property type="match status" value="1"/>
</dbReference>
<evidence type="ECO:0000313" key="7">
    <source>
        <dbReference type="EMBL" id="KPW87593.1"/>
    </source>
</evidence>
<dbReference type="Pfam" id="PF03538">
    <property type="entry name" value="VRP1"/>
    <property type="match status" value="1"/>
</dbReference>
<name>A0A0P9PR43_9PSED</name>
<evidence type="ECO:0000313" key="8">
    <source>
        <dbReference type="Proteomes" id="UP000051335"/>
    </source>
</evidence>
<evidence type="ECO:0000259" key="5">
    <source>
        <dbReference type="Pfam" id="PF18518"/>
    </source>
</evidence>
<evidence type="ECO:0000259" key="6">
    <source>
        <dbReference type="Pfam" id="PF20220"/>
    </source>
</evidence>
<keyword evidence="1" id="KW-0843">Virulence</keyword>
<proteinExistence type="predicted"/>
<reference evidence="7 8" key="1">
    <citation type="submission" date="2015-09" db="EMBL/GenBank/DDBJ databases">
        <title>Genome announcement of multiple Pseudomonas syringae strains.</title>
        <authorList>
            <person name="Thakur S."/>
            <person name="Wang P.W."/>
            <person name="Gong Y."/>
            <person name="Weir B.S."/>
            <person name="Guttman D.S."/>
        </authorList>
    </citation>
    <scope>NUCLEOTIDE SEQUENCE [LARGE SCALE GENOMIC DNA]</scope>
    <source>
        <strain evidence="7 8">ICMP17001</strain>
    </source>
</reference>
<dbReference type="EMBL" id="LJQC01001069">
    <property type="protein sequence ID" value="KPW87593.1"/>
    <property type="molecule type" value="Genomic_DNA"/>
</dbReference>
<dbReference type="InterPro" id="IPR040840">
    <property type="entry name" value="TcA_TcB_BD"/>
</dbReference>
<organism evidence="7 8">
    <name type="scientific">Pseudomonas syringae pv. coryli</name>
    <dbReference type="NCBI Taxonomy" id="317659"/>
    <lineage>
        <taxon>Bacteria</taxon>
        <taxon>Pseudomonadati</taxon>
        <taxon>Pseudomonadota</taxon>
        <taxon>Gammaproteobacteria</taxon>
        <taxon>Pseudomonadales</taxon>
        <taxon>Pseudomonadaceae</taxon>
        <taxon>Pseudomonas</taxon>
    </lineage>
</organism>
<evidence type="ECO:0000259" key="3">
    <source>
        <dbReference type="Pfam" id="PF18276"/>
    </source>
</evidence>
<dbReference type="Pfam" id="PF18413">
    <property type="entry name" value="Neuraminidase"/>
    <property type="match status" value="1"/>
</dbReference>
<accession>A0A0P9PR43</accession>
<feature type="domain" description="Neuraminidase-like" evidence="4">
    <location>
        <begin position="1090"/>
        <end position="1249"/>
    </location>
</feature>
<feature type="domain" description="TcA receptor binding" evidence="5">
    <location>
        <begin position="1627"/>
        <end position="1761"/>
    </location>
</feature>
<evidence type="ECO:0000259" key="4">
    <source>
        <dbReference type="Pfam" id="PF18413"/>
    </source>
</evidence>
<evidence type="ECO:0000256" key="2">
    <source>
        <dbReference type="SAM" id="Coils"/>
    </source>
</evidence>
<feature type="domain" description="ABC toxin N-terminal" evidence="6">
    <location>
        <begin position="940"/>
        <end position="1056"/>
    </location>
</feature>
<protein>
    <recommendedName>
        <fullName evidence="9">Insecticidal toxin complex protein TcdA1</fullName>
    </recommendedName>
</protein>
<keyword evidence="2" id="KW-0175">Coiled coil</keyword>
<evidence type="ECO:0000256" key="1">
    <source>
        <dbReference type="ARBA" id="ARBA00023026"/>
    </source>
</evidence>
<dbReference type="PATRIC" id="fig|317659.3.peg.3786"/>
<gene>
    <name evidence="7" type="ORF">ALO75_04804</name>
</gene>
<keyword evidence="8" id="KW-1185">Reference proteome</keyword>
<dbReference type="InterPro" id="IPR046839">
    <property type="entry name" value="ABC_toxin_N"/>
</dbReference>
<dbReference type="Proteomes" id="UP000051335">
    <property type="component" value="Unassembled WGS sequence"/>
</dbReference>
<evidence type="ECO:0008006" key="9">
    <source>
        <dbReference type="Google" id="ProtNLM"/>
    </source>
</evidence>
<dbReference type="InterPro" id="IPR018003">
    <property type="entry name" value="Insecticidal_toxin/plasmid_vir"/>
</dbReference>
<feature type="domain" description="Tc toxin complex TcA C-terminal TcB-binding" evidence="3">
    <location>
        <begin position="2444"/>
        <end position="2508"/>
    </location>
</feature>
<feature type="coiled-coil region" evidence="2">
    <location>
        <begin position="2185"/>
        <end position="2233"/>
    </location>
</feature>
<dbReference type="InterPro" id="IPR041079">
    <property type="entry name" value="Neuraminidase-like"/>
</dbReference>
<dbReference type="InterPro" id="IPR041568">
    <property type="entry name" value="TcA_RBD"/>
</dbReference>
<sequence length="2512" mass="279373">MCEFNYKDIPMGLNRLSRIKRLSARAGLDSLAAQALASVAAFRQKLSTRELLSSEVDELYEAAREERDAALIYEKCLLARSSPLLKNAVRLGINPPGASLRDYEEQFGNRASVYTSPGSVSSMFSPAAYLTALYRNARGLYPEESPYHIDKRRPDLKGLLLSQSNMSKEVSALSLSNEVLMTLAGKEMAVDDQNAVLEALAEFRLSASTPYHHSHARLRQSRIQKDPKFKQLAANPRVTGLFSGATMAGMAFDMPPELYTILTEEVTSENAAELYAKNFGDLPQEYLLNPQGLRRYYGLSDEEVTLFTTIDWEGEQDGGGEGEYVDNVLTTMIDGAVYRLQCGRHYTLDFAWLFPKGTGAYELRFSYNNVHPEFSAFRVRLNNGDTLFDDPDWTPPDAGTTCVVQIASGVPEGSFTLYLERYRLDGLFIRAPVAYEVSISRSAIAYLLKLNKAIRLWRATGMHPRALETIVNSVNPNSITDETLQLLFQVQRCVQRYGVKPEEALVLCGGLLSNNSYDDNQSLFDQVFNSPPLNGESFAPSTTQINLLPDNAADHSFEKAVLKRAFNVDDVGLFTLLSIFDNSVSTGAFTLNLKNLSAMYALSRWARLHGLSVAELGQLLKAADLPRLTSELENTQLWSGWLQKVDSLTQWLNARKLSVASVELLTRPTFMQVASTEISALLDEVKRMIDANGNADTLAKRISLLAPVLVSSLALPSAAVAESVLAWANGLQPAEWTVDQFWDGAATNDVKAVAFCYGLAQLALIYHATGINPQAFSLFVASPARLLGPVPETVVLPRALATVQALCNFSAWLKSLGDGASTLLAAFVADTLTPADLAIALNDDAARFEQATEQAFAQAQAASDTQLSAWSEIDAVLQWAALSAAFGVTPVNIGELLALSYAADNQPAWDDWVRVADAFSAGLSQNETKGMEAALASGLSAALCGYLLKSGMTAQLANSSREGLYQYLLLDNLNGPQVMTSRVAEAIVSLQTFIQRTLSAPESQGFVDKATVTGQFFTDWERYNQRYSTWAGAAKLVYYPENYVDPTVRLGQSGMMNTMLQTLGQAQLNTDTVGDAFNTYLNSFEEVANLRVISGYHDNLDVHEGKTYFVGTNQSEVREFYWRSADEGRRGEDGQLAANAWTDWRKIECAAQPWGDCIRPVIFKSRLYLCWLERKDVTPPDAYRALDNAGVFEYAINVSYLRYDGNWTSPKIVDVTDELSRFDLEKTSLGLYCSHFQKEEAMTVLVYTKEPVSGASEDAPDKRLLYVYEDMSISYKVYDEAVTFAAYIEQQLDNENSTFVVNVYAQALDVDKKLTFFNRHEMDFEIVGDANNIAVVDASGLDPIMLSLSPRFTVTSKVTGWKARVFVEILLVNGDGYEFFHGVTTDFGEHHVIRGANFIYIVFPTTLSMEEQKFYGSFFAYDSSSDMFVSLTLEEMYISSDGYAIYKYADFSPGSNRVPIPRIGLLYLFIIPIELEVLPGSEVTSGTAASQEDIRVEITGGGSAATFPITDYAEEPGDLGWFETKIYQFKLLQVPVAGSWGERTEITLDVKFKVRESDYAHYTLRLFRPSLDVKNLIQLKTTSENAQYMQIDAYRTRLNTLFARQLVERAAAGIDTILSYETQEIQEPQLGEGFFVTLNLPVYDQAQHGDEKWVRIYYQSFAEVDDNYLAWSGNLSDQAITPVELFVPCPDRGWFVPSDIHLRIQYQGADFNKANNQSVWIGYVPNVRDVDIARPGRTSPLAPYIVHSVTGRDNSTVPMDFAGGNALYFWELFYYTPMMSAQRFLQEQQFTLADQWLRYVWSPSGYVVRGQHIDRNWNVRPLQEDISWNDAPLKAVDPDAVAQNDPMHYKVATFMRALDLLIARGDSAYRKLERDTLTEAKVWYSQALNLLGEQPYIRANAQWTEPSLGDASSQALAEQHVTVLSLLREGRAETLKAMASKNTATASSLFLPEVNEVMQGYWLTLRQRMYNLRHNLTLDGQPLLLPLFAKPADPKALLNAAVAAESSGGSELPVTSLPLWRFDPMLESARGLVFQLIQFGNAVQGVLERQDAESLNALLQNQGTELMASSIRVQEGMLRDLEAEKAVLSRTKDSAQLRFDSYSRLYDEDLNARERLSLDAQKSAKSLATGAKMVHMTAATLDLAPNVFGLANGGMNFGAVGNIVGLGITIDSDGLMMDSSRISQEEMYRRRREEWEIQRNNAEGDIHQIEAQLAALDVRIESAELQKTHLEMQQGQAQAQLDFLQTKFSNSALYSWLRGRLATIYFQFYDLAVSRCLMAEKAWHWESGKSDTYIRSGGWQGTWAGLTCGEGLMLNLAQLETARMKWSKRALEVTRTVSLADFYRSTLAETDQFELSAAVSALLNGDTPPEGSAERVRLDESGALTASIALADLNIVDDYPSGLGDLRRIKQVSVSLPALLGPYQDVQAVLNYTGVVNELPPGCDNMAISRGVNDSGQFQPDFNDPRWLPFEGADIKEGSMIISFPQAETKQKALLESLTDIILHINYTIRSL</sequence>
<dbReference type="Pfam" id="PF18276">
    <property type="entry name" value="TcA_TcB_BD"/>
    <property type="match status" value="2"/>
</dbReference>
<comment type="caution">
    <text evidence="7">The sequence shown here is derived from an EMBL/GenBank/DDBJ whole genome shotgun (WGS) entry which is preliminary data.</text>
</comment>
<dbReference type="Pfam" id="PF18518">
    <property type="entry name" value="TcA_RBD"/>
    <property type="match status" value="1"/>
</dbReference>
<feature type="domain" description="Tc toxin complex TcA C-terminal TcB-binding" evidence="3">
    <location>
        <begin position="2212"/>
        <end position="2344"/>
    </location>
</feature>